<protein>
    <submittedName>
        <fullName evidence="1">Uncharacterized protein</fullName>
    </submittedName>
</protein>
<dbReference type="EnsemblPlants" id="OGLUM02G33480.1">
    <property type="protein sequence ID" value="OGLUM02G33480.1"/>
    <property type="gene ID" value="OGLUM02G33480"/>
</dbReference>
<dbReference type="Gramene" id="OGLUM02G33480.1">
    <property type="protein sequence ID" value="OGLUM02G33480.1"/>
    <property type="gene ID" value="OGLUM02G33480"/>
</dbReference>
<reference evidence="1" key="2">
    <citation type="submission" date="2018-05" db="EMBL/GenBank/DDBJ databases">
        <title>OgluRS3 (Oryza glumaepatula Reference Sequence Version 3).</title>
        <authorList>
            <person name="Zhang J."/>
            <person name="Kudrna D."/>
            <person name="Lee S."/>
            <person name="Talag J."/>
            <person name="Welchert J."/>
            <person name="Wing R.A."/>
        </authorList>
    </citation>
    <scope>NUCLEOTIDE SEQUENCE [LARGE SCALE GENOMIC DNA]</scope>
</reference>
<evidence type="ECO:0000313" key="2">
    <source>
        <dbReference type="Proteomes" id="UP000026961"/>
    </source>
</evidence>
<proteinExistence type="predicted"/>
<organism evidence="1">
    <name type="scientific">Oryza glumipatula</name>
    <dbReference type="NCBI Taxonomy" id="40148"/>
    <lineage>
        <taxon>Eukaryota</taxon>
        <taxon>Viridiplantae</taxon>
        <taxon>Streptophyta</taxon>
        <taxon>Embryophyta</taxon>
        <taxon>Tracheophyta</taxon>
        <taxon>Spermatophyta</taxon>
        <taxon>Magnoliopsida</taxon>
        <taxon>Liliopsida</taxon>
        <taxon>Poales</taxon>
        <taxon>Poaceae</taxon>
        <taxon>BOP clade</taxon>
        <taxon>Oryzoideae</taxon>
        <taxon>Oryzeae</taxon>
        <taxon>Oryzinae</taxon>
        <taxon>Oryza</taxon>
    </lineage>
</organism>
<sequence>MGGEEEEEEGGFGIIFVVDCGEEYVYVVCGGVRVASRDEMVGGGWWGGINQLWCETVNP</sequence>
<dbReference type="HOGENOM" id="CLU_2964628_0_0_1"/>
<evidence type="ECO:0000313" key="1">
    <source>
        <dbReference type="EnsemblPlants" id="OGLUM02G33480.1"/>
    </source>
</evidence>
<dbReference type="Proteomes" id="UP000026961">
    <property type="component" value="Chromosome 2"/>
</dbReference>
<reference evidence="1" key="1">
    <citation type="submission" date="2015-04" db="UniProtKB">
        <authorList>
            <consortium name="EnsemblPlants"/>
        </authorList>
    </citation>
    <scope>IDENTIFICATION</scope>
</reference>
<keyword evidence="2" id="KW-1185">Reference proteome</keyword>
<name>A0A0D9YYD0_9ORYZ</name>
<accession>A0A0D9YYD0</accession>
<dbReference type="AlphaFoldDB" id="A0A0D9YYD0"/>